<keyword evidence="6" id="KW-1003">Cell membrane</keyword>
<evidence type="ECO:0000256" key="6">
    <source>
        <dbReference type="RuleBase" id="RU363076"/>
    </source>
</evidence>
<feature type="region of interest" description="Disordered" evidence="7">
    <location>
        <begin position="277"/>
        <end position="316"/>
    </location>
</feature>
<comment type="caution">
    <text evidence="8">The sequence shown here is derived from an EMBL/GenBank/DDBJ whole genome shotgun (WGS) entry which is preliminary data.</text>
</comment>
<evidence type="ECO:0000256" key="5">
    <source>
        <dbReference type="ARBA" id="ARBA00023136"/>
    </source>
</evidence>
<dbReference type="PANTHER" id="PTHR23427:SF2">
    <property type="entry name" value="SURFEIT LOCUS PROTEIN 1"/>
    <property type="match status" value="1"/>
</dbReference>
<dbReference type="PANTHER" id="PTHR23427">
    <property type="entry name" value="SURFEIT LOCUS PROTEIN"/>
    <property type="match status" value="1"/>
</dbReference>
<comment type="subcellular location">
    <subcellularLocation>
        <location evidence="6">Cell membrane</location>
        <topology evidence="6">Multi-pass membrane protein</topology>
    </subcellularLocation>
    <subcellularLocation>
        <location evidence="1">Membrane</location>
    </subcellularLocation>
</comment>
<dbReference type="InterPro" id="IPR002994">
    <property type="entry name" value="Surf1/Shy1"/>
</dbReference>
<name>A0A6N9H4J0_9MICO</name>
<evidence type="ECO:0000256" key="4">
    <source>
        <dbReference type="ARBA" id="ARBA00022989"/>
    </source>
</evidence>
<evidence type="ECO:0000256" key="1">
    <source>
        <dbReference type="ARBA" id="ARBA00004370"/>
    </source>
</evidence>
<evidence type="ECO:0000256" key="7">
    <source>
        <dbReference type="SAM" id="MobiDB-lite"/>
    </source>
</evidence>
<dbReference type="Pfam" id="PF02104">
    <property type="entry name" value="SURF1"/>
    <property type="match status" value="1"/>
</dbReference>
<reference evidence="8 9" key="1">
    <citation type="submission" date="2020-01" db="EMBL/GenBank/DDBJ databases">
        <authorList>
            <person name="Deng T."/>
        </authorList>
    </citation>
    <scope>NUCLEOTIDE SEQUENCE [LARGE SCALE GENOMIC DNA]</scope>
    <source>
        <strain evidence="8 9">5221</strain>
    </source>
</reference>
<dbReference type="Proteomes" id="UP000469215">
    <property type="component" value="Unassembled WGS sequence"/>
</dbReference>
<keyword evidence="3 6" id="KW-0812">Transmembrane</keyword>
<feature type="region of interest" description="Disordered" evidence="7">
    <location>
        <begin position="157"/>
        <end position="177"/>
    </location>
</feature>
<sequence>MARGDYSFILSSRWLRYIALAVLAACACGLLANWQNHRREERDAQIATIEAHYEGSPVPLNLALATRDDTLRADQEWTKVTAHGRYDTAHTVLARNRSLGGQVGFYVVVPFDLERGGQIAVVRGWVPVPSDSPQPELDSLPQPPQGQTTVTMWLRPAQDGAKDDNPPGSIKAIDPARIPGMDEPYAHVYGEMAAEEPAGQDGLQPLPKPNTDPGSHLSYTMQWIAFGIMILIAVLIGARRERSARAEDRARADARESAEADEGFVLVDKDALASGARLGDESRYGGGAETAYRPRRGIKRPHWEDEEDEGLDDQGV</sequence>
<feature type="transmembrane region" description="Helical" evidence="6">
    <location>
        <begin position="219"/>
        <end position="238"/>
    </location>
</feature>
<keyword evidence="4 6" id="KW-1133">Transmembrane helix</keyword>
<gene>
    <name evidence="8" type="ORF">GSY69_03025</name>
</gene>
<keyword evidence="5 6" id="KW-0472">Membrane</keyword>
<dbReference type="RefSeq" id="WP_160952410.1">
    <property type="nucleotide sequence ID" value="NZ_WWEQ01000007.1"/>
</dbReference>
<accession>A0A6N9H4J0</accession>
<evidence type="ECO:0000313" key="8">
    <source>
        <dbReference type="EMBL" id="MYM18977.1"/>
    </source>
</evidence>
<evidence type="ECO:0000256" key="2">
    <source>
        <dbReference type="ARBA" id="ARBA00007165"/>
    </source>
</evidence>
<feature type="compositionally biased region" description="Acidic residues" evidence="7">
    <location>
        <begin position="304"/>
        <end position="316"/>
    </location>
</feature>
<protein>
    <recommendedName>
        <fullName evidence="6">SURF1-like protein</fullName>
    </recommendedName>
</protein>
<dbReference type="CDD" id="cd06662">
    <property type="entry name" value="SURF1"/>
    <property type="match status" value="1"/>
</dbReference>
<feature type="transmembrane region" description="Helical" evidence="6">
    <location>
        <begin position="14"/>
        <end position="34"/>
    </location>
</feature>
<dbReference type="AlphaFoldDB" id="A0A6N9H4J0"/>
<evidence type="ECO:0000313" key="9">
    <source>
        <dbReference type="Proteomes" id="UP000469215"/>
    </source>
</evidence>
<dbReference type="GO" id="GO:0005886">
    <property type="term" value="C:plasma membrane"/>
    <property type="evidence" value="ECO:0007669"/>
    <property type="project" value="UniProtKB-SubCell"/>
</dbReference>
<dbReference type="PROSITE" id="PS50895">
    <property type="entry name" value="SURF1"/>
    <property type="match status" value="1"/>
</dbReference>
<dbReference type="PROSITE" id="PS51257">
    <property type="entry name" value="PROKAR_LIPOPROTEIN"/>
    <property type="match status" value="1"/>
</dbReference>
<comment type="similarity">
    <text evidence="2 6">Belongs to the SURF1 family.</text>
</comment>
<proteinExistence type="inferred from homology"/>
<dbReference type="EMBL" id="WWEQ01000007">
    <property type="protein sequence ID" value="MYM18977.1"/>
    <property type="molecule type" value="Genomic_DNA"/>
</dbReference>
<evidence type="ECO:0000256" key="3">
    <source>
        <dbReference type="ARBA" id="ARBA00022692"/>
    </source>
</evidence>
<keyword evidence="9" id="KW-1185">Reference proteome</keyword>
<dbReference type="InterPro" id="IPR045214">
    <property type="entry name" value="Surf1/Surf4"/>
</dbReference>
<organism evidence="8 9">
    <name type="scientific">Brevibacterium rongguiense</name>
    <dbReference type="NCBI Taxonomy" id="2695267"/>
    <lineage>
        <taxon>Bacteria</taxon>
        <taxon>Bacillati</taxon>
        <taxon>Actinomycetota</taxon>
        <taxon>Actinomycetes</taxon>
        <taxon>Micrococcales</taxon>
        <taxon>Brevibacteriaceae</taxon>
        <taxon>Brevibacterium</taxon>
    </lineage>
</organism>